<evidence type="ECO:0000256" key="3">
    <source>
        <dbReference type="ARBA" id="ARBA00022840"/>
    </source>
</evidence>
<reference evidence="5 6" key="1">
    <citation type="submission" date="2016-04" db="EMBL/GenBank/DDBJ databases">
        <title>Comparative Genomics and Epigenetics of Sporosarcina ureae.</title>
        <authorList>
            <person name="Oliver A.S."/>
            <person name="Cooper K.K."/>
        </authorList>
    </citation>
    <scope>NUCLEOTIDE SEQUENCE [LARGE SCALE GENOMIC DNA]</scope>
    <source>
        <strain evidence="5 6">S204</strain>
    </source>
</reference>
<dbReference type="PANTHER" id="PTHR42788">
    <property type="entry name" value="TAURINE IMPORT ATP-BINDING PROTEIN-RELATED"/>
    <property type="match status" value="1"/>
</dbReference>
<dbReference type="EMBL" id="CP015108">
    <property type="protein sequence ID" value="ARF14958.1"/>
    <property type="molecule type" value="Genomic_DNA"/>
</dbReference>
<evidence type="ECO:0000313" key="6">
    <source>
        <dbReference type="Proteomes" id="UP000192486"/>
    </source>
</evidence>
<dbReference type="PROSITE" id="PS50893">
    <property type="entry name" value="ABC_TRANSPORTER_2"/>
    <property type="match status" value="1"/>
</dbReference>
<dbReference type="InterPro" id="IPR003593">
    <property type="entry name" value="AAA+_ATPase"/>
</dbReference>
<proteinExistence type="predicted"/>
<name>A0ABN4YSC6_SPOUR</name>
<accession>A0ABN4YSC6</accession>
<protein>
    <submittedName>
        <fullName evidence="5">ABC transporter ATP-binding protein</fullName>
    </submittedName>
</protein>
<evidence type="ECO:0000259" key="4">
    <source>
        <dbReference type="PROSITE" id="PS50893"/>
    </source>
</evidence>
<keyword evidence="1" id="KW-0813">Transport</keyword>
<dbReference type="Gene3D" id="3.40.50.300">
    <property type="entry name" value="P-loop containing nucleotide triphosphate hydrolases"/>
    <property type="match status" value="1"/>
</dbReference>
<dbReference type="Pfam" id="PF00005">
    <property type="entry name" value="ABC_tran"/>
    <property type="match status" value="1"/>
</dbReference>
<dbReference type="InterPro" id="IPR027417">
    <property type="entry name" value="P-loop_NTPase"/>
</dbReference>
<evidence type="ECO:0000256" key="1">
    <source>
        <dbReference type="ARBA" id="ARBA00022448"/>
    </source>
</evidence>
<dbReference type="CDD" id="cd03293">
    <property type="entry name" value="ABC_NrtD_SsuB_transporters"/>
    <property type="match status" value="1"/>
</dbReference>
<dbReference type="Proteomes" id="UP000192486">
    <property type="component" value="Chromosome"/>
</dbReference>
<gene>
    <name evidence="5" type="ORF">SporoS204_12825</name>
</gene>
<sequence length="256" mass="28907">MTNKVLEFTNVSFHYQATNASKPTAIFDQVDWHVHEGEFVSIIGPSGYGKSTLFRLVTGLENPDSGEISLNGEVTTKRLGKVGYMPQQDLLMPWRTILENVQLPVELQGGKPTADQIIQLLADFGLAGEENAYPGNLSGGMRQRVSFLRTILTGSNVLLLDEPFSALDAITRLTMQEWLIDQWQKLDKTIVFITHDIDEALFLSDRIFVLAERPVQTIREVIVPLSRPRTMRDLARPELMELKEQLISELRSEARL</sequence>
<keyword evidence="3 5" id="KW-0067">ATP-binding</keyword>
<evidence type="ECO:0000313" key="5">
    <source>
        <dbReference type="EMBL" id="ARF14958.1"/>
    </source>
</evidence>
<dbReference type="PANTHER" id="PTHR42788:SF2">
    <property type="entry name" value="ABC TRANSPORTER ATP-BINDING PROTEIN"/>
    <property type="match status" value="1"/>
</dbReference>
<keyword evidence="2" id="KW-0547">Nucleotide-binding</keyword>
<dbReference type="PROSITE" id="PS00211">
    <property type="entry name" value="ABC_TRANSPORTER_1"/>
    <property type="match status" value="1"/>
</dbReference>
<dbReference type="RefSeq" id="WP_029052667.1">
    <property type="nucleotide sequence ID" value="NZ_CP015108.1"/>
</dbReference>
<dbReference type="InterPro" id="IPR017871">
    <property type="entry name" value="ABC_transporter-like_CS"/>
</dbReference>
<evidence type="ECO:0000256" key="2">
    <source>
        <dbReference type="ARBA" id="ARBA00022741"/>
    </source>
</evidence>
<dbReference type="InterPro" id="IPR050166">
    <property type="entry name" value="ABC_transporter_ATP-bind"/>
</dbReference>
<dbReference type="SMART" id="SM00382">
    <property type="entry name" value="AAA"/>
    <property type="match status" value="1"/>
</dbReference>
<dbReference type="SUPFAM" id="SSF52540">
    <property type="entry name" value="P-loop containing nucleoside triphosphate hydrolases"/>
    <property type="match status" value="1"/>
</dbReference>
<dbReference type="InterPro" id="IPR003439">
    <property type="entry name" value="ABC_transporter-like_ATP-bd"/>
</dbReference>
<keyword evidence="6" id="KW-1185">Reference proteome</keyword>
<feature type="domain" description="ABC transporter" evidence="4">
    <location>
        <begin position="6"/>
        <end position="237"/>
    </location>
</feature>
<organism evidence="5 6">
    <name type="scientific">Sporosarcina ureae</name>
    <dbReference type="NCBI Taxonomy" id="1571"/>
    <lineage>
        <taxon>Bacteria</taxon>
        <taxon>Bacillati</taxon>
        <taxon>Bacillota</taxon>
        <taxon>Bacilli</taxon>
        <taxon>Bacillales</taxon>
        <taxon>Caryophanaceae</taxon>
        <taxon>Sporosarcina</taxon>
    </lineage>
</organism>
<dbReference type="GO" id="GO:0005524">
    <property type="term" value="F:ATP binding"/>
    <property type="evidence" value="ECO:0007669"/>
    <property type="project" value="UniProtKB-KW"/>
</dbReference>